<dbReference type="InterPro" id="IPR037396">
    <property type="entry name" value="FMN_HAD"/>
</dbReference>
<dbReference type="Proteomes" id="UP000092462">
    <property type="component" value="Unassembled WGS sequence"/>
</dbReference>
<evidence type="ECO:0000256" key="1">
    <source>
        <dbReference type="ARBA" id="ARBA00001917"/>
    </source>
</evidence>
<feature type="binding site" evidence="8">
    <location>
        <position position="106"/>
    </location>
    <ligand>
        <name>FMN</name>
        <dbReference type="ChEBI" id="CHEBI:58210"/>
    </ligand>
</feature>
<dbReference type="PANTHER" id="PTHR10578:SF149">
    <property type="entry name" value="2-HYDROXYACID OXIDASE 2"/>
    <property type="match status" value="1"/>
</dbReference>
<feature type="binding site" evidence="8">
    <location>
        <position position="156"/>
    </location>
    <ligand>
        <name>FMN</name>
        <dbReference type="ChEBI" id="CHEBI:58210"/>
    </ligand>
</feature>
<dbReference type="PROSITE" id="PS00557">
    <property type="entry name" value="FMN_HYDROXY_ACID_DH_1"/>
    <property type="match status" value="1"/>
</dbReference>
<dbReference type="AlphaFoldDB" id="A0A1B0DQ70"/>
<feature type="binding site" evidence="8">
    <location>
        <begin position="287"/>
        <end position="291"/>
    </location>
    <ligand>
        <name>FMN</name>
        <dbReference type="ChEBI" id="CHEBI:58210"/>
    </ligand>
</feature>
<dbReference type="EMBL" id="AJVK01018905">
    <property type="status" value="NOT_ANNOTATED_CDS"/>
    <property type="molecule type" value="Genomic_DNA"/>
</dbReference>
<dbReference type="PROSITE" id="PS51349">
    <property type="entry name" value="FMN_HYDROXY_ACID_DH_2"/>
    <property type="match status" value="1"/>
</dbReference>
<dbReference type="CDD" id="cd02809">
    <property type="entry name" value="alpha_hydroxyacid_oxid_FMN"/>
    <property type="match status" value="1"/>
</dbReference>
<comment type="similarity">
    <text evidence="4">Belongs to the FMN-dependent alpha-hydroxy acid dehydrogenase family.</text>
</comment>
<dbReference type="GO" id="GO:0001561">
    <property type="term" value="P:fatty acid alpha-oxidation"/>
    <property type="evidence" value="ECO:0007669"/>
    <property type="project" value="TreeGrafter"/>
</dbReference>
<evidence type="ECO:0000256" key="5">
    <source>
        <dbReference type="ARBA" id="ARBA00029325"/>
    </source>
</evidence>
<name>A0A1B0DQ70_PHLPP</name>
<dbReference type="Gene3D" id="3.20.20.70">
    <property type="entry name" value="Aldolase class I"/>
    <property type="match status" value="1"/>
</dbReference>
<dbReference type="GO" id="GO:0010181">
    <property type="term" value="F:FMN binding"/>
    <property type="evidence" value="ECO:0007669"/>
    <property type="project" value="InterPro"/>
</dbReference>
<evidence type="ECO:0000259" key="9">
    <source>
        <dbReference type="PROSITE" id="PS51349"/>
    </source>
</evidence>
<evidence type="ECO:0000256" key="7">
    <source>
        <dbReference type="PIRSR" id="PIRSR000138-1"/>
    </source>
</evidence>
<dbReference type="InterPro" id="IPR012133">
    <property type="entry name" value="Alpha-hydoxy_acid_DH_FMN"/>
</dbReference>
<comment type="catalytic activity">
    <reaction evidence="6">
        <text>2-hydroxyoctanoate + O2 = 2-oxooctanoate + H2O2</text>
        <dbReference type="Rhea" id="RHEA:67940"/>
        <dbReference type="ChEBI" id="CHEBI:15379"/>
        <dbReference type="ChEBI" id="CHEBI:16240"/>
        <dbReference type="ChEBI" id="CHEBI:133514"/>
        <dbReference type="ChEBI" id="CHEBI:176689"/>
    </reaction>
    <physiologicalReaction direction="left-to-right" evidence="6">
        <dbReference type="Rhea" id="RHEA:67941"/>
    </physiologicalReaction>
</comment>
<dbReference type="InterPro" id="IPR008259">
    <property type="entry name" value="FMN_hydac_DH_AS"/>
</dbReference>
<keyword evidence="8" id="KW-0288">FMN</keyword>
<comment type="cofactor">
    <cofactor evidence="1">
        <name>FMN</name>
        <dbReference type="ChEBI" id="CHEBI:58210"/>
    </cofactor>
</comment>
<dbReference type="PANTHER" id="PTHR10578">
    <property type="entry name" value="S -2-HYDROXY-ACID OXIDASE-RELATED"/>
    <property type="match status" value="1"/>
</dbReference>
<evidence type="ECO:0000256" key="4">
    <source>
        <dbReference type="ARBA" id="ARBA00024042"/>
    </source>
</evidence>
<proteinExistence type="inferred from homology"/>
<evidence type="ECO:0000313" key="11">
    <source>
        <dbReference type="Proteomes" id="UP000092462"/>
    </source>
</evidence>
<evidence type="ECO:0000256" key="3">
    <source>
        <dbReference type="ARBA" id="ARBA00023002"/>
    </source>
</evidence>
<sequence length="365" mass="40032">MELVSLDDYQEKAWSLLPKGPLDYYRSGAGDEFSLRLNRSAFDKIRLRPTFMKDVSKRSTRTTVMGLDLDMPIAIAPTAMQKMAHHEGEIGNAKAAAASGVLFTLSTIATTSIEELAEATPDSNKWFQLYIFRNREIAKNLIRRAEQSGYKALVLTVDAPIFGLRRQDLRNAFTLPNHLQLANFVGDQATSVRHSHGKSGINEYVITQFDDSLTWEDLKWLVKFTKLPVIAKGILTAEDAVTAVKCGCQGIIVSNHGARQLDSVPASIEVLPEIVAAVGDKVTVMMDGGIRQGTDVFKALALGAKLVFIGRPAIWGLTVAGQAGVENVLKIIKNELDICMATVGCASISEISKKYVVHESYYSRL</sequence>
<dbReference type="EC" id="1.1.3.15" evidence="2"/>
<dbReference type="PIRSF" id="PIRSF000138">
    <property type="entry name" value="Al-hdrx_acd_dh"/>
    <property type="match status" value="1"/>
</dbReference>
<dbReference type="SUPFAM" id="SSF51395">
    <property type="entry name" value="FMN-linked oxidoreductases"/>
    <property type="match status" value="1"/>
</dbReference>
<feature type="binding site" evidence="8">
    <location>
        <position position="254"/>
    </location>
    <ligand>
        <name>FMN</name>
        <dbReference type="ChEBI" id="CHEBI:58210"/>
    </ligand>
</feature>
<evidence type="ECO:0000313" key="10">
    <source>
        <dbReference type="EnsemblMetazoa" id="PPAI010660-PA"/>
    </source>
</evidence>
<evidence type="ECO:0000256" key="8">
    <source>
        <dbReference type="PIRSR" id="PIRSR000138-2"/>
    </source>
</evidence>
<feature type="active site" description="Proton acceptor" evidence="7">
    <location>
        <position position="256"/>
    </location>
</feature>
<evidence type="ECO:0000256" key="2">
    <source>
        <dbReference type="ARBA" id="ARBA00013087"/>
    </source>
</evidence>
<comment type="catalytic activity">
    <reaction evidence="5">
        <text>a (2S)-2-hydroxycarboxylate + O2 = a 2-oxocarboxylate + H2O2</text>
        <dbReference type="Rhea" id="RHEA:16789"/>
        <dbReference type="ChEBI" id="CHEBI:15379"/>
        <dbReference type="ChEBI" id="CHEBI:16240"/>
        <dbReference type="ChEBI" id="CHEBI:35179"/>
        <dbReference type="ChEBI" id="CHEBI:58123"/>
        <dbReference type="EC" id="1.1.3.15"/>
    </reaction>
    <physiologicalReaction direction="left-to-right" evidence="5">
        <dbReference type="Rhea" id="RHEA:16790"/>
    </physiologicalReaction>
</comment>
<feature type="binding site" evidence="8">
    <location>
        <position position="259"/>
    </location>
    <ligand>
        <name>glyoxylate</name>
        <dbReference type="ChEBI" id="CHEBI:36655"/>
    </ligand>
</feature>
<dbReference type="VEuPathDB" id="VectorBase:PPAI010660"/>
<dbReference type="InterPro" id="IPR013785">
    <property type="entry name" value="Aldolase_TIM"/>
</dbReference>
<feature type="binding site" evidence="8">
    <location>
        <position position="232"/>
    </location>
    <ligand>
        <name>FMN</name>
        <dbReference type="ChEBI" id="CHEBI:58210"/>
    </ligand>
</feature>
<dbReference type="GO" id="GO:0005782">
    <property type="term" value="C:peroxisomal matrix"/>
    <property type="evidence" value="ECO:0007669"/>
    <property type="project" value="TreeGrafter"/>
</dbReference>
<protein>
    <recommendedName>
        <fullName evidence="2">(S)-2-hydroxy-acid oxidase</fullName>
        <ecNumber evidence="2">1.1.3.15</ecNumber>
    </recommendedName>
</protein>
<dbReference type="VEuPathDB" id="VectorBase:PPAPM1_008518"/>
<feature type="binding site" evidence="8">
    <location>
        <position position="128"/>
    </location>
    <ligand>
        <name>FMN</name>
        <dbReference type="ChEBI" id="CHEBI:58210"/>
    </ligand>
</feature>
<evidence type="ECO:0000256" key="6">
    <source>
        <dbReference type="ARBA" id="ARBA00029327"/>
    </source>
</evidence>
<feature type="binding site" evidence="8">
    <location>
        <position position="165"/>
    </location>
    <ligand>
        <name>glyoxylate</name>
        <dbReference type="ChEBI" id="CHEBI:36655"/>
    </ligand>
</feature>
<feature type="domain" description="FMN hydroxy acid dehydrogenase" evidence="9">
    <location>
        <begin position="1"/>
        <end position="361"/>
    </location>
</feature>
<feature type="binding site" evidence="8">
    <location>
        <position position="130"/>
    </location>
    <ligand>
        <name>FMN</name>
        <dbReference type="ChEBI" id="CHEBI:58210"/>
    </ligand>
</feature>
<feature type="binding site" evidence="8">
    <location>
        <begin position="310"/>
        <end position="311"/>
    </location>
    <ligand>
        <name>FMN</name>
        <dbReference type="ChEBI" id="CHEBI:58210"/>
    </ligand>
</feature>
<dbReference type="InterPro" id="IPR000262">
    <property type="entry name" value="FMN-dep_DH"/>
</dbReference>
<feature type="binding site" evidence="8">
    <location>
        <begin position="77"/>
        <end position="79"/>
    </location>
    <ligand>
        <name>FMN</name>
        <dbReference type="ChEBI" id="CHEBI:58210"/>
    </ligand>
</feature>
<keyword evidence="3" id="KW-0560">Oxidoreductase</keyword>
<feature type="binding site" evidence="8">
    <location>
        <position position="256"/>
    </location>
    <ligand>
        <name>glyoxylate</name>
        <dbReference type="ChEBI" id="CHEBI:36655"/>
    </ligand>
</feature>
<dbReference type="EMBL" id="AJVK01018906">
    <property type="status" value="NOT_ANNOTATED_CDS"/>
    <property type="molecule type" value="Genomic_DNA"/>
</dbReference>
<dbReference type="GO" id="GO:0003973">
    <property type="term" value="F:(S)-2-hydroxy-acid oxidase activity"/>
    <property type="evidence" value="ECO:0007669"/>
    <property type="project" value="UniProtKB-EC"/>
</dbReference>
<organism evidence="10 11">
    <name type="scientific">Phlebotomus papatasi</name>
    <name type="common">Sandfly</name>
    <dbReference type="NCBI Taxonomy" id="29031"/>
    <lineage>
        <taxon>Eukaryota</taxon>
        <taxon>Metazoa</taxon>
        <taxon>Ecdysozoa</taxon>
        <taxon>Arthropoda</taxon>
        <taxon>Hexapoda</taxon>
        <taxon>Insecta</taxon>
        <taxon>Pterygota</taxon>
        <taxon>Neoptera</taxon>
        <taxon>Endopterygota</taxon>
        <taxon>Diptera</taxon>
        <taxon>Nematocera</taxon>
        <taxon>Psychodoidea</taxon>
        <taxon>Psychodidae</taxon>
        <taxon>Phlebotomus</taxon>
        <taxon>Phlebotomus</taxon>
    </lineage>
</organism>
<accession>A0A1B0DQ70</accession>
<dbReference type="FunFam" id="3.20.20.70:FF:000056">
    <property type="entry name" value="hydroxyacid oxidase 2"/>
    <property type="match status" value="1"/>
</dbReference>
<keyword evidence="11" id="KW-1185">Reference proteome</keyword>
<feature type="binding site" evidence="8">
    <location>
        <position position="24"/>
    </location>
    <ligand>
        <name>glyoxylate</name>
        <dbReference type="ChEBI" id="CHEBI:36655"/>
    </ligand>
</feature>
<dbReference type="Pfam" id="PF01070">
    <property type="entry name" value="FMN_dh"/>
    <property type="match status" value="1"/>
</dbReference>
<reference evidence="10" key="1">
    <citation type="submission" date="2022-08" db="UniProtKB">
        <authorList>
            <consortium name="EnsemblMetazoa"/>
        </authorList>
    </citation>
    <scope>IDENTIFICATION</scope>
    <source>
        <strain evidence="10">Israel</strain>
    </source>
</reference>
<keyword evidence="8" id="KW-0285">Flavoprotein</keyword>
<dbReference type="EnsemblMetazoa" id="PPAI010660-RA">
    <property type="protein sequence ID" value="PPAI010660-PA"/>
    <property type="gene ID" value="PPAI010660"/>
</dbReference>